<dbReference type="PROSITE" id="PS00705">
    <property type="entry name" value="PROK_CO2_ANHYDRASE_2"/>
    <property type="match status" value="1"/>
</dbReference>
<feature type="binding site" evidence="6">
    <location>
        <position position="107"/>
    </location>
    <ligand>
        <name>Zn(2+)</name>
        <dbReference type="ChEBI" id="CHEBI:29105"/>
    </ligand>
</feature>
<dbReference type="Proteomes" id="UP000366051">
    <property type="component" value="Chromosome"/>
</dbReference>
<dbReference type="AlphaFoldDB" id="A0A5Q2MZW9"/>
<keyword evidence="4 7" id="KW-0456">Lyase</keyword>
<evidence type="ECO:0000256" key="3">
    <source>
        <dbReference type="ARBA" id="ARBA00022833"/>
    </source>
</evidence>
<dbReference type="CDD" id="cd03378">
    <property type="entry name" value="beta_CA_cladeC"/>
    <property type="match status" value="1"/>
</dbReference>
<feature type="binding site" evidence="6">
    <location>
        <position position="105"/>
    </location>
    <ligand>
        <name>Zn(2+)</name>
        <dbReference type="ChEBI" id="CHEBI:29105"/>
    </ligand>
</feature>
<evidence type="ECO:0000313" key="9">
    <source>
        <dbReference type="Proteomes" id="UP000366051"/>
    </source>
</evidence>
<feature type="binding site" evidence="6">
    <location>
        <position position="158"/>
    </location>
    <ligand>
        <name>Zn(2+)</name>
        <dbReference type="ChEBI" id="CHEBI:29105"/>
    </ligand>
</feature>
<dbReference type="InterPro" id="IPR001765">
    <property type="entry name" value="Carbonic_anhydrase"/>
</dbReference>
<comment type="function">
    <text evidence="7">Reversible hydration of carbon dioxide.</text>
</comment>
<keyword evidence="3 6" id="KW-0862">Zinc</keyword>
<evidence type="ECO:0000256" key="5">
    <source>
        <dbReference type="ARBA" id="ARBA00048348"/>
    </source>
</evidence>
<evidence type="ECO:0000256" key="2">
    <source>
        <dbReference type="ARBA" id="ARBA00012925"/>
    </source>
</evidence>
<dbReference type="GO" id="GO:0008270">
    <property type="term" value="F:zinc ion binding"/>
    <property type="evidence" value="ECO:0007669"/>
    <property type="project" value="UniProtKB-UniRule"/>
</dbReference>
<evidence type="ECO:0000256" key="4">
    <source>
        <dbReference type="ARBA" id="ARBA00023239"/>
    </source>
</evidence>
<dbReference type="Pfam" id="PF00484">
    <property type="entry name" value="Pro_CA"/>
    <property type="match status" value="1"/>
</dbReference>
<comment type="catalytic activity">
    <reaction evidence="5 7">
        <text>hydrogencarbonate + H(+) = CO2 + H2O</text>
        <dbReference type="Rhea" id="RHEA:10748"/>
        <dbReference type="ChEBI" id="CHEBI:15377"/>
        <dbReference type="ChEBI" id="CHEBI:15378"/>
        <dbReference type="ChEBI" id="CHEBI:16526"/>
        <dbReference type="ChEBI" id="CHEBI:17544"/>
        <dbReference type="EC" id="4.2.1.1"/>
    </reaction>
</comment>
<evidence type="ECO:0000256" key="1">
    <source>
        <dbReference type="ARBA" id="ARBA00006217"/>
    </source>
</evidence>
<proteinExistence type="inferred from homology"/>
<comment type="cofactor">
    <cofactor evidence="6">
        <name>Zn(2+)</name>
        <dbReference type="ChEBI" id="CHEBI:29105"/>
    </cofactor>
    <text evidence="6">Binds 1 zinc ion per subunit.</text>
</comment>
<keyword evidence="9" id="KW-1185">Reference proteome</keyword>
<dbReference type="GO" id="GO:0004089">
    <property type="term" value="F:carbonate dehydratase activity"/>
    <property type="evidence" value="ECO:0007669"/>
    <property type="project" value="UniProtKB-UniRule"/>
</dbReference>
<feature type="binding site" evidence="6">
    <location>
        <position position="161"/>
    </location>
    <ligand>
        <name>Zn(2+)</name>
        <dbReference type="ChEBI" id="CHEBI:29105"/>
    </ligand>
</feature>
<dbReference type="InterPro" id="IPR015892">
    <property type="entry name" value="Carbonic_anhydrase_CS"/>
</dbReference>
<dbReference type="SUPFAM" id="SSF53056">
    <property type="entry name" value="beta-carbonic anhydrase, cab"/>
    <property type="match status" value="1"/>
</dbReference>
<reference evidence="9" key="1">
    <citation type="submission" date="2019-11" db="EMBL/GenBank/DDBJ databases">
        <title>Genome sequence of Heliorestis convoluta strain HH, an alkaliphilic and minimalistic phototrophic bacterium from a soda lake in Egypt.</title>
        <authorList>
            <person name="Dewey E.D."/>
            <person name="Stokes L.M."/>
            <person name="Burchell B.M."/>
            <person name="Shaffer K.N."/>
            <person name="Huntington A.M."/>
            <person name="Baker J.M."/>
            <person name="Nadendla S."/>
            <person name="Giglio M.G."/>
            <person name="Touchman J.W."/>
            <person name="Blankenship R.E."/>
            <person name="Madigan M.T."/>
            <person name="Sattley W.M."/>
        </authorList>
    </citation>
    <scope>NUCLEOTIDE SEQUENCE [LARGE SCALE GENOMIC DNA]</scope>
    <source>
        <strain evidence="9">HH</strain>
    </source>
</reference>
<dbReference type="SMART" id="SM00947">
    <property type="entry name" value="Pro_CA"/>
    <property type="match status" value="1"/>
</dbReference>
<dbReference type="PROSITE" id="PS00704">
    <property type="entry name" value="PROK_CO2_ANHYDRASE_1"/>
    <property type="match status" value="1"/>
</dbReference>
<dbReference type="PANTHER" id="PTHR11002">
    <property type="entry name" value="CARBONIC ANHYDRASE"/>
    <property type="match status" value="1"/>
</dbReference>
<protein>
    <recommendedName>
        <fullName evidence="2 7">Carbonic anhydrase</fullName>
        <ecNumber evidence="2 7">4.2.1.1</ecNumber>
    </recommendedName>
    <alternativeName>
        <fullName evidence="7">Carbonate dehydratase</fullName>
    </alternativeName>
</protein>
<dbReference type="PANTHER" id="PTHR11002:SF79">
    <property type="entry name" value="CARBONIC ANHYDRASE 2"/>
    <property type="match status" value="1"/>
</dbReference>
<dbReference type="Gene3D" id="3.40.1050.10">
    <property type="entry name" value="Carbonic anhydrase"/>
    <property type="match status" value="1"/>
</dbReference>
<dbReference type="InterPro" id="IPR036874">
    <property type="entry name" value="Carbonic_anhydrase_sf"/>
</dbReference>
<dbReference type="EC" id="4.2.1.1" evidence="2 7"/>
<dbReference type="RefSeq" id="WP_243137085.1">
    <property type="nucleotide sequence ID" value="NZ_CP045875.1"/>
</dbReference>
<gene>
    <name evidence="8" type="ORF">FTV88_2210</name>
</gene>
<name>A0A5Q2MZW9_9FIRM</name>
<dbReference type="EMBL" id="CP045875">
    <property type="protein sequence ID" value="QGG48308.1"/>
    <property type="molecule type" value="Genomic_DNA"/>
</dbReference>
<accession>A0A5Q2MZW9</accession>
<keyword evidence="6" id="KW-0479">Metal-binding</keyword>
<dbReference type="GO" id="GO:0015976">
    <property type="term" value="P:carbon utilization"/>
    <property type="evidence" value="ECO:0007669"/>
    <property type="project" value="InterPro"/>
</dbReference>
<organism evidence="8 9">
    <name type="scientific">Heliorestis convoluta</name>
    <dbReference type="NCBI Taxonomy" id="356322"/>
    <lineage>
        <taxon>Bacteria</taxon>
        <taxon>Bacillati</taxon>
        <taxon>Bacillota</taxon>
        <taxon>Clostridia</taxon>
        <taxon>Eubacteriales</taxon>
        <taxon>Heliobacteriaceae</taxon>
        <taxon>Heliorestis</taxon>
    </lineage>
</organism>
<evidence type="ECO:0000256" key="7">
    <source>
        <dbReference type="RuleBase" id="RU003956"/>
    </source>
</evidence>
<evidence type="ECO:0000256" key="6">
    <source>
        <dbReference type="PIRSR" id="PIRSR601765-1"/>
    </source>
</evidence>
<evidence type="ECO:0000313" key="8">
    <source>
        <dbReference type="EMBL" id="QGG48308.1"/>
    </source>
</evidence>
<comment type="similarity">
    <text evidence="1 7">Belongs to the beta-class carbonic anhydrase family.</text>
</comment>
<dbReference type="KEGG" id="hcv:FTV88_2210"/>
<sequence>MKIFIWKRPRSWKMYVVFSLLGIALLVAFAGFSLVFDKEESALALLDGKNINAEAALTPEESKKRLIEGNKRYIEHKLTDKDVSKDQRVQLKEQGQQPFAVIVGCSDSRVPPEIIFDQALGDLFVIRVAGNVADAVAMASVEYAVEHLHSPLIVVLGHENCGAVIAAVDSCCEAIENPEASPMTTLLSLIQPSVQKAQSEGVQEDLLYEASINKNIETVVGKLLNNTTLRPFVDQGKVEIVGAKYLLETGEVRFFD</sequence>